<reference evidence="1 2" key="1">
    <citation type="submission" date="2020-04" db="EMBL/GenBank/DDBJ databases">
        <title>Flammeovirgaceae bacterium KN852 isolated from deep sea.</title>
        <authorList>
            <person name="Zhang D.-C."/>
        </authorList>
    </citation>
    <scope>NUCLEOTIDE SEQUENCE [LARGE SCALE GENOMIC DNA]</scope>
    <source>
        <strain evidence="1 2">KN852</strain>
    </source>
</reference>
<proteinExistence type="predicted"/>
<evidence type="ECO:0000313" key="1">
    <source>
        <dbReference type="EMBL" id="NMM50329.1"/>
    </source>
</evidence>
<dbReference type="AlphaFoldDB" id="A0A848J7F6"/>
<name>A0A848J7F6_9BACT</name>
<comment type="caution">
    <text evidence="1">The sequence shown here is derived from an EMBL/GenBank/DDBJ whole genome shotgun (WGS) entry which is preliminary data.</text>
</comment>
<dbReference type="Proteomes" id="UP000559010">
    <property type="component" value="Unassembled WGS sequence"/>
</dbReference>
<accession>A0A848J7F6</accession>
<protein>
    <submittedName>
        <fullName evidence="1">Uncharacterized protein</fullName>
    </submittedName>
</protein>
<sequence length="174" mass="20456">MKNIKNIFFFMLLLTGCECDDVIEEPSSGLPPISETGKDFIAFKLNEEIFIADGYYQYSEYNDNGTPFYFMINAEEDFNRREVKQFFNLKFFDEISQGDSILLNQNQGIDFEFNNVYPTPQVIYTHENIVDGYVKFSKVDHETFIISGTFDMTLEKEGFKTLEIKEGRFDFKYK</sequence>
<dbReference type="RefSeq" id="WP_169684693.1">
    <property type="nucleotide sequence ID" value="NZ_JABBNU010000012.1"/>
</dbReference>
<gene>
    <name evidence="1" type="ORF">HH304_18110</name>
</gene>
<evidence type="ECO:0000313" key="2">
    <source>
        <dbReference type="Proteomes" id="UP000559010"/>
    </source>
</evidence>
<dbReference type="EMBL" id="JABBNU010000012">
    <property type="protein sequence ID" value="NMM50329.1"/>
    <property type="molecule type" value="Genomic_DNA"/>
</dbReference>
<dbReference type="PROSITE" id="PS51257">
    <property type="entry name" value="PROKAR_LIPOPROTEIN"/>
    <property type="match status" value="1"/>
</dbReference>
<organism evidence="1 2">
    <name type="scientific">Marinigracilibium pacificum</name>
    <dbReference type="NCBI Taxonomy" id="2729599"/>
    <lineage>
        <taxon>Bacteria</taxon>
        <taxon>Pseudomonadati</taxon>
        <taxon>Bacteroidota</taxon>
        <taxon>Cytophagia</taxon>
        <taxon>Cytophagales</taxon>
        <taxon>Flammeovirgaceae</taxon>
        <taxon>Marinigracilibium</taxon>
    </lineage>
</organism>
<keyword evidence="2" id="KW-1185">Reference proteome</keyword>